<dbReference type="AlphaFoldDB" id="A0A1N7J9E6"/>
<reference evidence="1 2" key="1">
    <citation type="submission" date="2017-01" db="EMBL/GenBank/DDBJ databases">
        <authorList>
            <person name="Mah S.A."/>
            <person name="Swanson W.J."/>
            <person name="Moy G.W."/>
            <person name="Vacquier V.D."/>
        </authorList>
    </citation>
    <scope>NUCLEOTIDE SEQUENCE [LARGE SCALE GENOMIC DNA]</scope>
    <source>
        <strain evidence="1 2">DSM 11589</strain>
    </source>
</reference>
<protein>
    <recommendedName>
        <fullName evidence="3">Hpt domain-containing protein</fullName>
    </recommendedName>
</protein>
<sequence>MPFPLSADRLAVYAPFQAILDAQPALERLDGDERLYLSLLQHLLESNVTAPESIVVALHQNAPHQALAVAHALCGAAGHIGLIDVHRITQDIVRSLRRNSTVDLDALYDLENALHDAETLTLALASILPPPPPPPPLPPLPDGAESVQKLLRALDDRDFASVDLYTHCRPFLAITYPEILPRLDLDMDLLNFKDAATLLAARIGKP</sequence>
<evidence type="ECO:0000313" key="2">
    <source>
        <dbReference type="Proteomes" id="UP000185678"/>
    </source>
</evidence>
<proteinExistence type="predicted"/>
<dbReference type="STRING" id="80876.SAMN05421779_1022"/>
<dbReference type="SUPFAM" id="SSF47226">
    <property type="entry name" value="Histidine-containing phosphotransfer domain, HPT domain"/>
    <property type="match status" value="1"/>
</dbReference>
<dbReference type="InterPro" id="IPR036641">
    <property type="entry name" value="HPT_dom_sf"/>
</dbReference>
<accession>A0A1N7J9E6</accession>
<evidence type="ECO:0000313" key="1">
    <source>
        <dbReference type="EMBL" id="SIS45969.1"/>
    </source>
</evidence>
<keyword evidence="2" id="KW-1185">Reference proteome</keyword>
<evidence type="ECO:0008006" key="3">
    <source>
        <dbReference type="Google" id="ProtNLM"/>
    </source>
</evidence>
<gene>
    <name evidence="1" type="ORF">SAMN05421779_1022</name>
</gene>
<organism evidence="1 2">
    <name type="scientific">Insolitispirillum peregrinum</name>
    <dbReference type="NCBI Taxonomy" id="80876"/>
    <lineage>
        <taxon>Bacteria</taxon>
        <taxon>Pseudomonadati</taxon>
        <taxon>Pseudomonadota</taxon>
        <taxon>Alphaproteobacteria</taxon>
        <taxon>Rhodospirillales</taxon>
        <taxon>Novispirillaceae</taxon>
        <taxon>Insolitispirillum</taxon>
    </lineage>
</organism>
<dbReference type="GO" id="GO:0000160">
    <property type="term" value="P:phosphorelay signal transduction system"/>
    <property type="evidence" value="ECO:0007669"/>
    <property type="project" value="InterPro"/>
</dbReference>
<dbReference type="RefSeq" id="WP_076398943.1">
    <property type="nucleotide sequence ID" value="NZ_FTOA01000002.1"/>
</dbReference>
<dbReference type="Proteomes" id="UP000185678">
    <property type="component" value="Unassembled WGS sequence"/>
</dbReference>
<dbReference type="Gene3D" id="1.20.120.160">
    <property type="entry name" value="HPT domain"/>
    <property type="match status" value="1"/>
</dbReference>
<dbReference type="EMBL" id="FTOA01000002">
    <property type="protein sequence ID" value="SIS45969.1"/>
    <property type="molecule type" value="Genomic_DNA"/>
</dbReference>
<name>A0A1N7J9E6_9PROT</name>